<protein>
    <recommendedName>
        <fullName evidence="4">Transposase</fullName>
    </recommendedName>
</protein>
<proteinExistence type="predicted"/>
<name>W9V8X9_9GAMM</name>
<organism evidence="2 3">
    <name type="scientific">Nitrincola nitratireducens</name>
    <dbReference type="NCBI Taxonomy" id="1229521"/>
    <lineage>
        <taxon>Bacteria</taxon>
        <taxon>Pseudomonadati</taxon>
        <taxon>Pseudomonadota</taxon>
        <taxon>Gammaproteobacteria</taxon>
        <taxon>Oceanospirillales</taxon>
        <taxon>Oceanospirillaceae</taxon>
        <taxon>Nitrincola</taxon>
    </lineage>
</organism>
<dbReference type="PANTHER" id="PTHR33408">
    <property type="entry name" value="TRANSPOSASE"/>
    <property type="match status" value="1"/>
</dbReference>
<comment type="caution">
    <text evidence="2">The sequence shown here is derived from an EMBL/GenBank/DDBJ whole genome shotgun (WGS) entry which is preliminary data.</text>
</comment>
<accession>W9V8X9</accession>
<dbReference type="OrthoDB" id="9182628at2"/>
<dbReference type="AlphaFoldDB" id="W9V8X9"/>
<dbReference type="Proteomes" id="UP000019464">
    <property type="component" value="Unassembled WGS sequence"/>
</dbReference>
<evidence type="ECO:0008006" key="4">
    <source>
        <dbReference type="Google" id="ProtNLM"/>
    </source>
</evidence>
<dbReference type="STRING" id="1229521.D791_00772"/>
<gene>
    <name evidence="2" type="ORF">D791_00772</name>
</gene>
<feature type="region of interest" description="Disordered" evidence="1">
    <location>
        <begin position="127"/>
        <end position="151"/>
    </location>
</feature>
<sequence length="164" mass="18364">MALSADSQPHHSTLADFISRMDEVIAPLFTHVLMVCDSLNLIGREMFAIDGCKMPSNAAKEWSGTHAELNRKKAKIDRSVERMLKAHQTGDQQDQPIEVTDRERAQIVKLEKVSAKIKKHLTTAPERYGQRGTPVKGNITDPESAKMKKSKGVIARLHRGLLRK</sequence>
<evidence type="ECO:0000313" key="2">
    <source>
        <dbReference type="EMBL" id="EXJ12527.1"/>
    </source>
</evidence>
<evidence type="ECO:0000256" key="1">
    <source>
        <dbReference type="SAM" id="MobiDB-lite"/>
    </source>
</evidence>
<dbReference type="PANTHER" id="PTHR33408:SF4">
    <property type="entry name" value="TRANSPOSASE DDE DOMAIN-CONTAINING PROTEIN"/>
    <property type="match status" value="1"/>
</dbReference>
<keyword evidence="3" id="KW-1185">Reference proteome</keyword>
<evidence type="ECO:0000313" key="3">
    <source>
        <dbReference type="Proteomes" id="UP000019464"/>
    </source>
</evidence>
<dbReference type="EMBL" id="AONB01000002">
    <property type="protein sequence ID" value="EXJ12527.1"/>
    <property type="molecule type" value="Genomic_DNA"/>
</dbReference>
<reference evidence="3" key="1">
    <citation type="submission" date="2012-11" db="EMBL/GenBank/DDBJ databases">
        <authorList>
            <person name="Singh A."/>
            <person name="Pinnaka A.K."/>
            <person name="Vaidya B."/>
        </authorList>
    </citation>
    <scope>NUCLEOTIDE SEQUENCE [LARGE SCALE GENOMIC DNA]</scope>
    <source>
        <strain evidence="3">AK23</strain>
    </source>
</reference>
<reference evidence="2 3" key="2">
    <citation type="journal article" date="2015" name="Syst. Appl. Microbiol.">
        <title>Nitrincola nitratireducens sp. nov. isolated from a haloalkaline crater lake.</title>
        <authorList>
            <person name="Singh A."/>
            <person name="Vaidya B."/>
            <person name="Tanuku N.R."/>
            <person name="Pinnaka A.K."/>
        </authorList>
    </citation>
    <scope>NUCLEOTIDE SEQUENCE [LARGE SCALE GENOMIC DNA]</scope>
    <source>
        <strain evidence="2 3">AK23</strain>
    </source>
</reference>